<keyword evidence="2" id="KW-1133">Transmembrane helix</keyword>
<evidence type="ECO:0000313" key="3">
    <source>
        <dbReference type="EMBL" id="OGD67106.1"/>
    </source>
</evidence>
<keyword evidence="2" id="KW-0472">Membrane</keyword>
<dbReference type="PANTHER" id="PTHR37938">
    <property type="entry name" value="BLL0215 PROTEIN"/>
    <property type="match status" value="1"/>
</dbReference>
<feature type="compositionally biased region" description="Polar residues" evidence="1">
    <location>
        <begin position="178"/>
        <end position="197"/>
    </location>
</feature>
<accession>A0A1F5EIS3</accession>
<proteinExistence type="predicted"/>
<keyword evidence="2" id="KW-0812">Transmembrane</keyword>
<feature type="region of interest" description="Disordered" evidence="1">
    <location>
        <begin position="176"/>
        <end position="197"/>
    </location>
</feature>
<gene>
    <name evidence="3" type="ORF">A3F08_00925</name>
</gene>
<organism evidence="3 4">
    <name type="scientific">Candidatus Berkelbacteria bacterium RIFCSPHIGHO2_12_FULL_36_9</name>
    <dbReference type="NCBI Taxonomy" id="1797469"/>
    <lineage>
        <taxon>Bacteria</taxon>
        <taxon>Candidatus Berkelbacteria</taxon>
    </lineage>
</organism>
<reference evidence="3 4" key="1">
    <citation type="journal article" date="2016" name="Nat. Commun.">
        <title>Thousands of microbial genomes shed light on interconnected biogeochemical processes in an aquifer system.</title>
        <authorList>
            <person name="Anantharaman K."/>
            <person name="Brown C.T."/>
            <person name="Hug L.A."/>
            <person name="Sharon I."/>
            <person name="Castelle C.J."/>
            <person name="Probst A.J."/>
            <person name="Thomas B.C."/>
            <person name="Singh A."/>
            <person name="Wilkins M.J."/>
            <person name="Karaoz U."/>
            <person name="Brodie E.L."/>
            <person name="Williams K.H."/>
            <person name="Hubbard S.S."/>
            <person name="Banfield J.F."/>
        </authorList>
    </citation>
    <scope>NUCLEOTIDE SEQUENCE [LARGE SCALE GENOMIC DNA]</scope>
</reference>
<protein>
    <submittedName>
        <fullName evidence="3">Uncharacterized protein</fullName>
    </submittedName>
</protein>
<dbReference type="EMBL" id="MEZV01000019">
    <property type="protein sequence ID" value="OGD67106.1"/>
    <property type="molecule type" value="Genomic_DNA"/>
</dbReference>
<evidence type="ECO:0000313" key="4">
    <source>
        <dbReference type="Proteomes" id="UP000176451"/>
    </source>
</evidence>
<sequence length="197" mass="22356">MIFNLWKFESKEPNETIIFLIRRHPIILLKGIFQIVAIIFLIIIIPIFFSFNSTTTIIIIFGILLSILIAAANLYRWFNDLYLLTDRRLIDVDQKTVFARVVTETALDQIQDVTYEVSGVLPSLLNFGKVAIQTAGAVQDIQITVVSNPSGVQSQISKAFNDYRAKMRFSIDKETSLPRMNNQNVDNNGGRSEQNIS</sequence>
<evidence type="ECO:0000256" key="1">
    <source>
        <dbReference type="SAM" id="MobiDB-lite"/>
    </source>
</evidence>
<evidence type="ECO:0000256" key="2">
    <source>
        <dbReference type="SAM" id="Phobius"/>
    </source>
</evidence>
<comment type="caution">
    <text evidence="3">The sequence shown here is derived from an EMBL/GenBank/DDBJ whole genome shotgun (WGS) entry which is preliminary data.</text>
</comment>
<dbReference type="STRING" id="1797469.A3F08_00925"/>
<name>A0A1F5EIS3_9BACT</name>
<dbReference type="Proteomes" id="UP000176451">
    <property type="component" value="Unassembled WGS sequence"/>
</dbReference>
<feature type="transmembrane region" description="Helical" evidence="2">
    <location>
        <begin position="57"/>
        <end position="78"/>
    </location>
</feature>
<feature type="transmembrane region" description="Helical" evidence="2">
    <location>
        <begin position="27"/>
        <end position="51"/>
    </location>
</feature>
<dbReference type="PANTHER" id="PTHR37938:SF1">
    <property type="entry name" value="BLL0215 PROTEIN"/>
    <property type="match status" value="1"/>
</dbReference>
<dbReference type="AlphaFoldDB" id="A0A1F5EIS3"/>